<dbReference type="Proteomes" id="UP001183777">
    <property type="component" value="Unassembled WGS sequence"/>
</dbReference>
<dbReference type="Pfam" id="PF13577">
    <property type="entry name" value="SnoaL_4"/>
    <property type="match status" value="1"/>
</dbReference>
<dbReference type="Gene3D" id="3.10.450.50">
    <property type="match status" value="1"/>
</dbReference>
<feature type="domain" description="SnoaL-like" evidence="2">
    <location>
        <begin position="19"/>
        <end position="148"/>
    </location>
</feature>
<gene>
    <name evidence="3" type="ORF">RM649_23465</name>
</gene>
<dbReference type="CDD" id="cd00531">
    <property type="entry name" value="NTF2_like"/>
    <property type="match status" value="1"/>
</dbReference>
<name>A0ABU2RP16_9ACTN</name>
<accession>A0ABU2RP16</accession>
<dbReference type="EMBL" id="JAVREX010000011">
    <property type="protein sequence ID" value="MDT0430595.1"/>
    <property type="molecule type" value="Genomic_DNA"/>
</dbReference>
<feature type="compositionally biased region" description="Polar residues" evidence="1">
    <location>
        <begin position="187"/>
        <end position="197"/>
    </location>
</feature>
<reference evidence="4" key="1">
    <citation type="submission" date="2023-07" db="EMBL/GenBank/DDBJ databases">
        <title>30 novel species of actinomycetes from the DSMZ collection.</title>
        <authorList>
            <person name="Nouioui I."/>
        </authorList>
    </citation>
    <scope>NUCLEOTIDE SEQUENCE [LARGE SCALE GENOMIC DNA]</scope>
    <source>
        <strain evidence="4">DSM 41770</strain>
    </source>
</reference>
<evidence type="ECO:0000313" key="3">
    <source>
        <dbReference type="EMBL" id="MDT0430595.1"/>
    </source>
</evidence>
<proteinExistence type="predicted"/>
<dbReference type="SUPFAM" id="SSF54427">
    <property type="entry name" value="NTF2-like"/>
    <property type="match status" value="1"/>
</dbReference>
<evidence type="ECO:0000256" key="1">
    <source>
        <dbReference type="SAM" id="MobiDB-lite"/>
    </source>
</evidence>
<keyword evidence="4" id="KW-1185">Reference proteome</keyword>
<protein>
    <submittedName>
        <fullName evidence="3">Nuclear transport factor 2 family protein</fullName>
    </submittedName>
</protein>
<dbReference type="RefSeq" id="WP_200695120.1">
    <property type="nucleotide sequence ID" value="NZ_JAVREX010000011.1"/>
</dbReference>
<evidence type="ECO:0000259" key="2">
    <source>
        <dbReference type="Pfam" id="PF13577"/>
    </source>
</evidence>
<feature type="region of interest" description="Disordered" evidence="1">
    <location>
        <begin position="176"/>
        <end position="197"/>
    </location>
</feature>
<sequence>MTDAAGGAPAAGPDARIAHLTDRAELGDLAERYLASLDTGTFDDAWARSLFTEDVELVFPVGSHQGRAGAAAFTRQIMERWDGTHHHGSPALVELDGDRATVAWSLIASHLHFGSPRPPAASHHFQLGGRFDTSVRRTPHGWRFARMRLRITWSTGAAAAAVTSVDAETLGTGALPAALDAGDPGSYTDTHLEGSTA</sequence>
<organism evidence="3 4">
    <name type="scientific">Streptomyces salyersiae</name>
    <dbReference type="NCBI Taxonomy" id="3075530"/>
    <lineage>
        <taxon>Bacteria</taxon>
        <taxon>Bacillati</taxon>
        <taxon>Actinomycetota</taxon>
        <taxon>Actinomycetes</taxon>
        <taxon>Kitasatosporales</taxon>
        <taxon>Streptomycetaceae</taxon>
        <taxon>Streptomyces</taxon>
    </lineage>
</organism>
<comment type="caution">
    <text evidence="3">The sequence shown here is derived from an EMBL/GenBank/DDBJ whole genome shotgun (WGS) entry which is preliminary data.</text>
</comment>
<evidence type="ECO:0000313" key="4">
    <source>
        <dbReference type="Proteomes" id="UP001183777"/>
    </source>
</evidence>
<dbReference type="InterPro" id="IPR037401">
    <property type="entry name" value="SnoaL-like"/>
</dbReference>
<dbReference type="InterPro" id="IPR032710">
    <property type="entry name" value="NTF2-like_dom_sf"/>
</dbReference>